<reference evidence="2" key="3">
    <citation type="journal article" date="2011" name="PLoS ONE">
        <title>Genome sequence of a mesophilic hydrogenotrophic methanogen Methanocella paludicola, the first cultivated representative of the order Methanocellales.</title>
        <authorList>
            <person name="Sakai S."/>
            <person name="Takaki Y."/>
            <person name="Shimamura S."/>
            <person name="Sekine M."/>
            <person name="Tajima T."/>
            <person name="Kosugi H."/>
            <person name="Ichikawa N."/>
            <person name="Tasumi E."/>
            <person name="Hiraki A.T."/>
            <person name="Shimizu A."/>
            <person name="Kato Y."/>
            <person name="Nishiko R."/>
            <person name="Mori K."/>
            <person name="Fujita N."/>
            <person name="Imachi H."/>
            <person name="Takai K."/>
        </authorList>
    </citation>
    <scope>NUCLEOTIDE SEQUENCE [LARGE SCALE GENOMIC DNA]</scope>
    <source>
        <strain evidence="2">DSM 17711 / JCM 13418 / NBRC 101707 / SANAE</strain>
    </source>
</reference>
<protein>
    <submittedName>
        <fullName evidence="1">Uncharacterized protein</fullName>
    </submittedName>
</protein>
<evidence type="ECO:0000313" key="1">
    <source>
        <dbReference type="EMBL" id="BAI60445.1"/>
    </source>
</evidence>
<dbReference type="EMBL" id="AP011532">
    <property type="protein sequence ID" value="BAI60445.1"/>
    <property type="molecule type" value="Genomic_DNA"/>
</dbReference>
<dbReference type="STRING" id="304371.MCP_0373"/>
<organism evidence="1 2">
    <name type="scientific">Methanocella paludicola (strain DSM 17711 / JCM 13418 / NBRC 101707 / SANAE)</name>
    <dbReference type="NCBI Taxonomy" id="304371"/>
    <lineage>
        <taxon>Archaea</taxon>
        <taxon>Methanobacteriati</taxon>
        <taxon>Methanobacteriota</taxon>
        <taxon>Stenosarchaea group</taxon>
        <taxon>Methanomicrobia</taxon>
        <taxon>Methanocellales</taxon>
        <taxon>Methanocellaceae</taxon>
        <taxon>Methanocella</taxon>
    </lineage>
</organism>
<dbReference type="InParanoid" id="D1YVH3"/>
<accession>D1YVH3</accession>
<reference evidence="1 2" key="1">
    <citation type="journal article" date="2007" name="Appl. Environ. Microbiol.">
        <title>Isolation of key methanogens for global methane emission from rice paddy fields: a novel isolate affiliated with the clone cluster rice cluster I.</title>
        <authorList>
            <person name="Sakai S."/>
            <person name="Imachi H."/>
            <person name="Sekiguchi Y."/>
            <person name="Ohashi A."/>
            <person name="Harada H."/>
            <person name="Kamagata Y."/>
        </authorList>
    </citation>
    <scope>NUCLEOTIDE SEQUENCE [LARGE SCALE GENOMIC DNA]</scope>
    <source>
        <strain evidence="2">DSM 17711 / JCM 13418 / NBRC 101707 / SANAE</strain>
    </source>
</reference>
<dbReference type="GeneID" id="8680482"/>
<proteinExistence type="predicted"/>
<gene>
    <name evidence="1" type="ordered locus">MCP_0373</name>
</gene>
<evidence type="ECO:0000313" key="2">
    <source>
        <dbReference type="Proteomes" id="UP000001882"/>
    </source>
</evidence>
<dbReference type="eggNOG" id="arCOG13211">
    <property type="taxonomic scope" value="Archaea"/>
</dbReference>
<dbReference type="Proteomes" id="UP000001882">
    <property type="component" value="Chromosome"/>
</dbReference>
<dbReference type="RefSeq" id="WP_012899125.1">
    <property type="nucleotide sequence ID" value="NC_013665.1"/>
</dbReference>
<dbReference type="OrthoDB" id="148102at2157"/>
<dbReference type="AlphaFoldDB" id="D1YVH3"/>
<reference evidence="1 2" key="2">
    <citation type="journal article" date="2008" name="Int. J. Syst. Evol. Microbiol.">
        <title>Methanocella paludicola gen. nov., sp. nov., a methane-producing archaeon, the first isolate of the lineage 'Rice Cluster I', and proposal of the new archaeal order Methanocellales ord. nov.</title>
        <authorList>
            <person name="Sakai S."/>
            <person name="Imachi H."/>
            <person name="Hanada S."/>
            <person name="Ohashi A."/>
            <person name="Harada H."/>
            <person name="Kamagata Y."/>
        </authorList>
    </citation>
    <scope>NUCLEOTIDE SEQUENCE [LARGE SCALE GENOMIC DNA]</scope>
    <source>
        <strain evidence="2">DSM 17711 / JCM 13418 / NBRC 101707 / SANAE</strain>
    </source>
</reference>
<keyword evidence="2" id="KW-1185">Reference proteome</keyword>
<dbReference type="KEGG" id="mpd:MCP_0373"/>
<name>D1YVH3_METPS</name>
<sequence>MPEFYKVSFDEDELGAIRRGCDIRSGHEDRMLDEAAGGSLEGVVMQESRADDMLLIKGTVDIFKPGQTILITMEDLRMIRSCLDDDDSPGAKSAVKKIDASLASGAERR</sequence>